<dbReference type="Pfam" id="PF00698">
    <property type="entry name" value="Acyl_transf_1"/>
    <property type="match status" value="1"/>
</dbReference>
<evidence type="ECO:0000313" key="8">
    <source>
        <dbReference type="EMBL" id="GIJ70772.1"/>
    </source>
</evidence>
<dbReference type="Proteomes" id="UP000635606">
    <property type="component" value="Unassembled WGS sequence"/>
</dbReference>
<dbReference type="InterPro" id="IPR009081">
    <property type="entry name" value="PP-bd_ACP"/>
</dbReference>
<dbReference type="InterPro" id="IPR049551">
    <property type="entry name" value="PKS_DH_C"/>
</dbReference>
<evidence type="ECO:0000259" key="5">
    <source>
        <dbReference type="PROSITE" id="PS50075"/>
    </source>
</evidence>
<dbReference type="PROSITE" id="PS52019">
    <property type="entry name" value="PKS_MFAS_DH"/>
    <property type="match status" value="1"/>
</dbReference>
<organism evidence="8 9">
    <name type="scientific">Virgisporangium ochraceum</name>
    <dbReference type="NCBI Taxonomy" id="65505"/>
    <lineage>
        <taxon>Bacteria</taxon>
        <taxon>Bacillati</taxon>
        <taxon>Actinomycetota</taxon>
        <taxon>Actinomycetes</taxon>
        <taxon>Micromonosporales</taxon>
        <taxon>Micromonosporaceae</taxon>
        <taxon>Virgisporangium</taxon>
    </lineage>
</organism>
<dbReference type="Gene3D" id="3.40.366.10">
    <property type="entry name" value="Malonyl-Coenzyme A Acyl Carrier Protein, domain 2"/>
    <property type="match status" value="1"/>
</dbReference>
<dbReference type="Pfam" id="PF00109">
    <property type="entry name" value="ketoacyl-synt"/>
    <property type="match status" value="1"/>
</dbReference>
<dbReference type="RefSeq" id="WP_203930665.1">
    <property type="nucleotide sequence ID" value="NZ_BOPH01000082.1"/>
</dbReference>
<dbReference type="SMART" id="SM00825">
    <property type="entry name" value="PKS_KS"/>
    <property type="match status" value="1"/>
</dbReference>
<comment type="caution">
    <text evidence="8">The sequence shown here is derived from an EMBL/GenBank/DDBJ whole genome shotgun (WGS) entry which is preliminary data.</text>
</comment>
<evidence type="ECO:0000259" key="7">
    <source>
        <dbReference type="PROSITE" id="PS52019"/>
    </source>
</evidence>
<dbReference type="InterPro" id="IPR016035">
    <property type="entry name" value="Acyl_Trfase/lysoPLipase"/>
</dbReference>
<dbReference type="Gene3D" id="3.10.129.110">
    <property type="entry name" value="Polyketide synthase dehydratase"/>
    <property type="match status" value="1"/>
</dbReference>
<keyword evidence="3" id="KW-0808">Transferase</keyword>
<dbReference type="EMBL" id="BOPH01000082">
    <property type="protein sequence ID" value="GIJ70772.1"/>
    <property type="molecule type" value="Genomic_DNA"/>
</dbReference>
<dbReference type="InterPro" id="IPR049552">
    <property type="entry name" value="PKS_DH_N"/>
</dbReference>
<dbReference type="InterPro" id="IPR001227">
    <property type="entry name" value="Ac_transferase_dom_sf"/>
</dbReference>
<dbReference type="GO" id="GO:0004312">
    <property type="term" value="F:fatty acid synthase activity"/>
    <property type="evidence" value="ECO:0007669"/>
    <property type="project" value="TreeGrafter"/>
</dbReference>
<dbReference type="InterPro" id="IPR057326">
    <property type="entry name" value="KR_dom"/>
</dbReference>
<reference evidence="8" key="1">
    <citation type="submission" date="2021-01" db="EMBL/GenBank/DDBJ databases">
        <title>Whole genome shotgun sequence of Virgisporangium ochraceum NBRC 16418.</title>
        <authorList>
            <person name="Komaki H."/>
            <person name="Tamura T."/>
        </authorList>
    </citation>
    <scope>NUCLEOTIDE SEQUENCE</scope>
    <source>
        <strain evidence="8">NBRC 16418</strain>
    </source>
</reference>
<feature type="domain" description="Carrier" evidence="5">
    <location>
        <begin position="936"/>
        <end position="1012"/>
    </location>
</feature>
<keyword evidence="9" id="KW-1185">Reference proteome</keyword>
<dbReference type="Gene3D" id="3.40.47.10">
    <property type="match status" value="1"/>
</dbReference>
<protein>
    <submittedName>
        <fullName evidence="8">Polyketide synthase</fullName>
    </submittedName>
</protein>
<dbReference type="InterPro" id="IPR020807">
    <property type="entry name" value="PKS_DH"/>
</dbReference>
<dbReference type="Gene3D" id="1.10.1200.10">
    <property type="entry name" value="ACP-like"/>
    <property type="match status" value="1"/>
</dbReference>
<feature type="domain" description="PKS/mFAS DH" evidence="7">
    <location>
        <begin position="1451"/>
        <end position="1733"/>
    </location>
</feature>
<dbReference type="Pfam" id="PF14765">
    <property type="entry name" value="PS-DH"/>
    <property type="match status" value="1"/>
</dbReference>
<dbReference type="InterPro" id="IPR013968">
    <property type="entry name" value="PKS_KR"/>
</dbReference>
<dbReference type="InterPro" id="IPR014030">
    <property type="entry name" value="Ketoacyl_synth_N"/>
</dbReference>
<evidence type="ECO:0000256" key="2">
    <source>
        <dbReference type="ARBA" id="ARBA00022553"/>
    </source>
</evidence>
<dbReference type="GO" id="GO:0005737">
    <property type="term" value="C:cytoplasm"/>
    <property type="evidence" value="ECO:0007669"/>
    <property type="project" value="TreeGrafter"/>
</dbReference>
<dbReference type="SUPFAM" id="SSF51735">
    <property type="entry name" value="NAD(P)-binding Rossmann-fold domains"/>
    <property type="match status" value="1"/>
</dbReference>
<dbReference type="InterPro" id="IPR014031">
    <property type="entry name" value="Ketoacyl_synth_C"/>
</dbReference>
<dbReference type="Pfam" id="PF08659">
    <property type="entry name" value="KR"/>
    <property type="match status" value="1"/>
</dbReference>
<dbReference type="InterPro" id="IPR042104">
    <property type="entry name" value="PKS_dehydratase_sf"/>
</dbReference>
<dbReference type="CDD" id="cd00833">
    <property type="entry name" value="PKS"/>
    <property type="match status" value="1"/>
</dbReference>
<dbReference type="SUPFAM" id="SSF47336">
    <property type="entry name" value="ACP-like"/>
    <property type="match status" value="1"/>
</dbReference>
<feature type="active site" description="Proton acceptor; for dehydratase activity" evidence="4">
    <location>
        <position position="1486"/>
    </location>
</feature>
<dbReference type="SMART" id="SM00822">
    <property type="entry name" value="PKS_KR"/>
    <property type="match status" value="1"/>
</dbReference>
<evidence type="ECO:0000256" key="1">
    <source>
        <dbReference type="ARBA" id="ARBA00022450"/>
    </source>
</evidence>
<keyword evidence="1" id="KW-0596">Phosphopantetheine</keyword>
<dbReference type="SUPFAM" id="SSF53901">
    <property type="entry name" value="Thiolase-like"/>
    <property type="match status" value="1"/>
</dbReference>
<dbReference type="SMART" id="SM00826">
    <property type="entry name" value="PKS_DH"/>
    <property type="match status" value="1"/>
</dbReference>
<dbReference type="Pfam" id="PF02801">
    <property type="entry name" value="Ketoacyl-synt_C"/>
    <property type="match status" value="1"/>
</dbReference>
<dbReference type="GO" id="GO:0071770">
    <property type="term" value="P:DIM/DIP cell wall layer assembly"/>
    <property type="evidence" value="ECO:0007669"/>
    <property type="project" value="TreeGrafter"/>
</dbReference>
<feature type="domain" description="Ketosynthase family 3 (KS3)" evidence="6">
    <location>
        <begin position="1"/>
        <end position="461"/>
    </location>
</feature>
<feature type="active site" description="Proton donor; for dehydratase activity" evidence="4">
    <location>
        <position position="1651"/>
    </location>
</feature>
<dbReference type="PANTHER" id="PTHR43775">
    <property type="entry name" value="FATTY ACID SYNTHASE"/>
    <property type="match status" value="1"/>
</dbReference>
<dbReference type="Pfam" id="PF21089">
    <property type="entry name" value="PKS_DH_N"/>
    <property type="match status" value="1"/>
</dbReference>
<feature type="region of interest" description="N-terminal hotdog fold" evidence="4">
    <location>
        <begin position="1451"/>
        <end position="1577"/>
    </location>
</feature>
<dbReference type="PROSITE" id="PS52004">
    <property type="entry name" value="KS3_2"/>
    <property type="match status" value="1"/>
</dbReference>
<dbReference type="PANTHER" id="PTHR43775:SF37">
    <property type="entry name" value="SI:DKEY-61P9.11"/>
    <property type="match status" value="1"/>
</dbReference>
<dbReference type="GO" id="GO:0005886">
    <property type="term" value="C:plasma membrane"/>
    <property type="evidence" value="ECO:0007669"/>
    <property type="project" value="TreeGrafter"/>
</dbReference>
<dbReference type="SMART" id="SM00827">
    <property type="entry name" value="PKS_AT"/>
    <property type="match status" value="1"/>
</dbReference>
<dbReference type="SUPFAM" id="SSF55048">
    <property type="entry name" value="Probable ACP-binding domain of malonyl-CoA ACP transacylase"/>
    <property type="match status" value="1"/>
</dbReference>
<dbReference type="InterPro" id="IPR016039">
    <property type="entry name" value="Thiolase-like"/>
</dbReference>
<dbReference type="InterPro" id="IPR016036">
    <property type="entry name" value="Malonyl_transacylase_ACP-bd"/>
</dbReference>
<keyword evidence="2" id="KW-0597">Phosphoprotein</keyword>
<evidence type="ECO:0000256" key="3">
    <source>
        <dbReference type="ARBA" id="ARBA00022679"/>
    </source>
</evidence>
<dbReference type="Gene3D" id="3.40.50.720">
    <property type="entry name" value="NAD(P)-binding Rossmann-like Domain"/>
    <property type="match status" value="1"/>
</dbReference>
<dbReference type="InterPro" id="IPR050091">
    <property type="entry name" value="PKS_NRPS_Biosynth_Enz"/>
</dbReference>
<accession>A0A8J3ZV61</accession>
<dbReference type="InterPro" id="IPR049900">
    <property type="entry name" value="PKS_mFAS_DH"/>
</dbReference>
<name>A0A8J3ZV61_9ACTN</name>
<evidence type="ECO:0000256" key="4">
    <source>
        <dbReference type="PROSITE-ProRule" id="PRU01363"/>
    </source>
</evidence>
<sequence length="1920" mass="201034">MNRIAIVGMDCRYPDAASPGDLWENVLAGRRAFRRIPTQRLRLADYFAADPAVADRFYAQYAALIEGYRFDRVAYRIAGSTYRSTDLTHWLALDVAAGALADAGFPGGDGLPRERTAVVVGNTLTGEFTRANVMRLRWPYVRRVVAAALERQGWDAEHLTGFLRELERDYKSPFPAVDEDTLAGGLSNTIAGRICNHFDLNGGGHTVDGACASSLLSVLTACRYLTDGTADVVVAGGVDLSIDPFELVGFAKTGALAAREMRVYDRGSHGFWPGEGCGMVVLMRADDAHRAGQRVYATIAGWGMSSDGRGGITRPEADGYRLALHRAYARAGVGVDTVGYFEGHGTGTEVGDATELRALGAARRDADPDAPAAAIGSVKAVIGHTKAAAGVAGLIKATLAVHHRVLPPTTGCVDPHAELTGERPALRTPLLAEPWPHDVAVRAGVTAMGFGGINTHLVLDGADDRTEAAGGGPDPRVTASAAHDAELLLFDADGPDELRGRLVATATLAATVSYAQLGDLAAALQRDLRDRPYRAAAVVRSPDDAHRALTDLVTALDEGRHGMVDRTGRAFVGHAARPARIGFLFPGQGSGRGGGRGALHRRFAVADEVLRRAEVTGADGSVDTAVAQPRIAAGSLAGLRVLDLLGVRADVAVGHSLGEIVALCWAGAIDDDGLPEVAAARGRLMSAHGLPGTMAGVAADPVATVRMIGAEPVVVAGYNGPRQTVVAGPKAAVDRVCQAAAAAGIESARLPVSHAFHSPLMAPAADRFAGWLAGRSFAPLRGRIVSTVTGSHLPAGVDVADLLNRQVVEPVRFAEAVTAAAAEVDLFVEVGPGHVLTRMARDLVDVPVVATETDSRSLGGFLAALGAAHVAGAALDHRAFAAGRFSRPLALDATFSFFENPCESAPAVAAAVPAVVDSASEGTDVSTAGQPDDAPVSTLERLRTLAAERAELPVEVIHDDSQLLDDLHLSSITVGQLVNQAARDLGLPAMQAPTNFATATVRQLAEALDELAATGGPVAAPGVDGVGPWVRPFEVHLAAAPRPPSTQVVTTAASGATSATSATTAPWRLFAGPDPLATDLRAALDRAGLGPGVLICVPADCGPADLELALDGVKAATSLPAGGRLVVLQRGRGAAAMARTARLEAPTLRTTIVDAPLEPSTVDLVVADVAATDGFSETHYDLDGIRRVPQLRMRPMRAGRPPLDPSDVLLVTGGGKGITAECALDLAARTGARLAVLGRSDPATDAALSANLDRMRAAGVPTLYARADVTDPAAVRTAVAAVEAEFGRVTAVLHGAGRNEPASLSTLDAQTLRRTLAPKIDGLRAVLDAVDLDSLRLLVTFGSIIGRAGLHGEAHYATANDWLADLTRQVAGDRPGCRAVCLEWSVWSGVGMGERLSVVETLQGIGVTPITPEQGVAVLRDILDQADLPPALVVTGRVDHVDTVRFERPELPLLRFVERELVRYHGVELVTEVELTPVKDPYLDEHRLDGNLLFPAVFGLEAMAQVATSLGDHAGVPTVENAEFLRPIVVPSGGATTVRIAALAVDADTVDVSIRSSETAFAAEHFRARLSFRPWDPPAGPPATDLPPIGLDPGRDLYDGTLFQGRRFQRVHRYRRMAARAVEAEVRTADDTWFSAFLPGRLLLGDPGARDAFMHGIQVCVPDATLLPIGVTRIHPAGPKLAGALDGVTLVAVERSHDGDTFVYDLAVRDASGTVVEFWEGLRLRAVRRTDGAGPWVPALLGPHLQRRLGDVLDVDPAVVVEARDGRDGTAAALSRAVGRPVEVRYRPDGRPEVDGVTVSAAHLPSLTLAVAGTGTLACDLETVRHRSAADWAGLLGPHAALVGHLRKPPDDAATTVWCAVECLRKAGSPPGAPLTLLTIRDDGWTVLASGPLRVAAWTTTIRDIDAPVVVAVLVKEERS</sequence>
<gene>
    <name evidence="8" type="ORF">Voc01_056890</name>
</gene>
<dbReference type="CDD" id="cd08953">
    <property type="entry name" value="KR_2_SDR_x"/>
    <property type="match status" value="1"/>
</dbReference>
<dbReference type="SUPFAM" id="SSF52151">
    <property type="entry name" value="FabD/lysophospholipase-like"/>
    <property type="match status" value="1"/>
</dbReference>
<evidence type="ECO:0000259" key="6">
    <source>
        <dbReference type="PROSITE" id="PS52004"/>
    </source>
</evidence>
<dbReference type="InterPro" id="IPR036291">
    <property type="entry name" value="NAD(P)-bd_dom_sf"/>
</dbReference>
<dbReference type="PROSITE" id="PS50075">
    <property type="entry name" value="CARRIER"/>
    <property type="match status" value="1"/>
</dbReference>
<dbReference type="InterPro" id="IPR020841">
    <property type="entry name" value="PKS_Beta-ketoAc_synthase_dom"/>
</dbReference>
<dbReference type="InterPro" id="IPR014043">
    <property type="entry name" value="Acyl_transferase_dom"/>
</dbReference>
<feature type="region of interest" description="C-terminal hotdog fold" evidence="4">
    <location>
        <begin position="1587"/>
        <end position="1733"/>
    </location>
</feature>
<dbReference type="GO" id="GO:0006633">
    <property type="term" value="P:fatty acid biosynthetic process"/>
    <property type="evidence" value="ECO:0007669"/>
    <property type="project" value="TreeGrafter"/>
</dbReference>
<proteinExistence type="predicted"/>
<dbReference type="InterPro" id="IPR036736">
    <property type="entry name" value="ACP-like_sf"/>
</dbReference>
<evidence type="ECO:0000313" key="9">
    <source>
        <dbReference type="Proteomes" id="UP000635606"/>
    </source>
</evidence>